<feature type="domain" description="Zn(2)-C6 fungal-type" evidence="2">
    <location>
        <begin position="11"/>
        <end position="41"/>
    </location>
</feature>
<dbReference type="PANTHER" id="PTHR47256:SF1">
    <property type="entry name" value="ZN(II)2CYS6 TRANSCRIPTION FACTOR (EUROFUNG)"/>
    <property type="match status" value="1"/>
</dbReference>
<feature type="non-terminal residue" evidence="3">
    <location>
        <position position="92"/>
    </location>
</feature>
<dbReference type="GO" id="GO:0000981">
    <property type="term" value="F:DNA-binding transcription factor activity, RNA polymerase II-specific"/>
    <property type="evidence" value="ECO:0007669"/>
    <property type="project" value="InterPro"/>
</dbReference>
<keyword evidence="4" id="KW-1185">Reference proteome</keyword>
<dbReference type="PANTHER" id="PTHR47256">
    <property type="entry name" value="ZN(II)2CYS6 TRANSCRIPTION FACTOR (EUROFUNG)-RELATED"/>
    <property type="match status" value="1"/>
</dbReference>
<proteinExistence type="predicted"/>
<dbReference type="SUPFAM" id="SSF57701">
    <property type="entry name" value="Zn2/Cys6 DNA-binding domain"/>
    <property type="match status" value="1"/>
</dbReference>
<dbReference type="PROSITE" id="PS50048">
    <property type="entry name" value="ZN2_CY6_FUNGAL_2"/>
    <property type="match status" value="1"/>
</dbReference>
<dbReference type="OrthoDB" id="2123952at2759"/>
<reference evidence="3" key="1">
    <citation type="journal article" date="2021" name="Nat. Commun.">
        <title>Genetic determinants of endophytism in the Arabidopsis root mycobiome.</title>
        <authorList>
            <person name="Mesny F."/>
            <person name="Miyauchi S."/>
            <person name="Thiergart T."/>
            <person name="Pickel B."/>
            <person name="Atanasova L."/>
            <person name="Karlsson M."/>
            <person name="Huettel B."/>
            <person name="Barry K.W."/>
            <person name="Haridas S."/>
            <person name="Chen C."/>
            <person name="Bauer D."/>
            <person name="Andreopoulos W."/>
            <person name="Pangilinan J."/>
            <person name="LaButti K."/>
            <person name="Riley R."/>
            <person name="Lipzen A."/>
            <person name="Clum A."/>
            <person name="Drula E."/>
            <person name="Henrissat B."/>
            <person name="Kohler A."/>
            <person name="Grigoriev I.V."/>
            <person name="Martin F.M."/>
            <person name="Hacquard S."/>
        </authorList>
    </citation>
    <scope>NUCLEOTIDE SEQUENCE</scope>
    <source>
        <strain evidence="3">MPI-CAGE-AT-0016</strain>
    </source>
</reference>
<dbReference type="InterPro" id="IPR036864">
    <property type="entry name" value="Zn2-C6_fun-type_DNA-bd_sf"/>
</dbReference>
<dbReference type="Proteomes" id="UP000813385">
    <property type="component" value="Unassembled WGS sequence"/>
</dbReference>
<gene>
    <name evidence="3" type="ORF">B0T11DRAFT_212381</name>
</gene>
<sequence>QSRKREIVRVACQTCRGRKVKCDSRRPKCSPCIKRNQTCEYDTEADIDRYTSLKRKHLRLTKDHDKNLELFDIIKSRPTRDTLSILNRIIST</sequence>
<dbReference type="EMBL" id="JAGPXD010000001">
    <property type="protein sequence ID" value="KAH7377253.1"/>
    <property type="molecule type" value="Genomic_DNA"/>
</dbReference>
<dbReference type="PROSITE" id="PS00463">
    <property type="entry name" value="ZN2_CY6_FUNGAL_1"/>
    <property type="match status" value="1"/>
</dbReference>
<evidence type="ECO:0000259" key="2">
    <source>
        <dbReference type="PROSITE" id="PS50048"/>
    </source>
</evidence>
<accession>A0A8K0XAJ7</accession>
<comment type="caution">
    <text evidence="3">The sequence shown here is derived from an EMBL/GenBank/DDBJ whole genome shotgun (WGS) entry which is preliminary data.</text>
</comment>
<dbReference type="Pfam" id="PF00172">
    <property type="entry name" value="Zn_clus"/>
    <property type="match status" value="1"/>
</dbReference>
<dbReference type="InterPro" id="IPR001138">
    <property type="entry name" value="Zn2Cys6_DnaBD"/>
</dbReference>
<evidence type="ECO:0000313" key="4">
    <source>
        <dbReference type="Proteomes" id="UP000813385"/>
    </source>
</evidence>
<name>A0A8K0XAJ7_9PEZI</name>
<dbReference type="CDD" id="cd00067">
    <property type="entry name" value="GAL4"/>
    <property type="match status" value="1"/>
</dbReference>
<dbReference type="PRINTS" id="PR00755">
    <property type="entry name" value="AFLATOXINBRP"/>
</dbReference>
<organism evidence="3 4">
    <name type="scientific">Plectosphaerella cucumerina</name>
    <dbReference type="NCBI Taxonomy" id="40658"/>
    <lineage>
        <taxon>Eukaryota</taxon>
        <taxon>Fungi</taxon>
        <taxon>Dikarya</taxon>
        <taxon>Ascomycota</taxon>
        <taxon>Pezizomycotina</taxon>
        <taxon>Sordariomycetes</taxon>
        <taxon>Hypocreomycetidae</taxon>
        <taxon>Glomerellales</taxon>
        <taxon>Plectosphaerellaceae</taxon>
        <taxon>Plectosphaerella</taxon>
    </lineage>
</organism>
<dbReference type="SMART" id="SM00066">
    <property type="entry name" value="GAL4"/>
    <property type="match status" value="1"/>
</dbReference>
<feature type="non-terminal residue" evidence="3">
    <location>
        <position position="1"/>
    </location>
</feature>
<dbReference type="AlphaFoldDB" id="A0A8K0XAJ7"/>
<protein>
    <recommendedName>
        <fullName evidence="2">Zn(2)-C6 fungal-type domain-containing protein</fullName>
    </recommendedName>
</protein>
<evidence type="ECO:0000313" key="3">
    <source>
        <dbReference type="EMBL" id="KAH7377253.1"/>
    </source>
</evidence>
<dbReference type="InterPro" id="IPR053187">
    <property type="entry name" value="Notoamide_regulator"/>
</dbReference>
<keyword evidence="1" id="KW-0539">Nucleus</keyword>
<evidence type="ECO:0000256" key="1">
    <source>
        <dbReference type="ARBA" id="ARBA00023242"/>
    </source>
</evidence>
<dbReference type="GO" id="GO:0008270">
    <property type="term" value="F:zinc ion binding"/>
    <property type="evidence" value="ECO:0007669"/>
    <property type="project" value="InterPro"/>
</dbReference>
<dbReference type="Gene3D" id="4.10.240.10">
    <property type="entry name" value="Zn(2)-C6 fungal-type DNA-binding domain"/>
    <property type="match status" value="1"/>
</dbReference>